<evidence type="ECO:0000256" key="1">
    <source>
        <dbReference type="SAM" id="MobiDB-lite"/>
    </source>
</evidence>
<proteinExistence type="predicted"/>
<comment type="caution">
    <text evidence="2">The sequence shown here is derived from an EMBL/GenBank/DDBJ whole genome shotgun (WGS) entry which is preliminary data.</text>
</comment>
<gene>
    <name evidence="2" type="ORF">DK847_10315</name>
</gene>
<dbReference type="InterPro" id="IPR008912">
    <property type="entry name" value="Uncharacterised_CoxE"/>
</dbReference>
<dbReference type="PIRSF" id="PIRSF010256">
    <property type="entry name" value="CoxE_vWa"/>
    <property type="match status" value="1"/>
</dbReference>
<evidence type="ECO:0000313" key="3">
    <source>
        <dbReference type="Proteomes" id="UP000248795"/>
    </source>
</evidence>
<keyword evidence="3" id="KW-1185">Reference proteome</keyword>
<accession>A0A2W2B983</accession>
<protein>
    <submittedName>
        <fullName evidence="2">VWA domain-containing protein</fullName>
    </submittedName>
</protein>
<reference evidence="3" key="1">
    <citation type="submission" date="2018-06" db="EMBL/GenBank/DDBJ databases">
        <title>Aestuariibacter litoralis strain KCTC 52945T.</title>
        <authorList>
            <person name="Li X."/>
            <person name="Salam N."/>
            <person name="Li J.-L."/>
            <person name="Chen Y.-M."/>
            <person name="Yang Z.-W."/>
            <person name="Zhang L.-Y."/>
            <person name="Han M.-X."/>
            <person name="Xiao M."/>
            <person name="Li W.-J."/>
        </authorList>
    </citation>
    <scope>NUCLEOTIDE SEQUENCE [LARGE SCALE GENOMIC DNA]</scope>
    <source>
        <strain evidence="3">KCTC 52945</strain>
    </source>
</reference>
<feature type="region of interest" description="Disordered" evidence="1">
    <location>
        <begin position="422"/>
        <end position="442"/>
    </location>
</feature>
<dbReference type="InterPro" id="IPR036465">
    <property type="entry name" value="vWFA_dom_sf"/>
</dbReference>
<dbReference type="SUPFAM" id="SSF53300">
    <property type="entry name" value="vWA-like"/>
    <property type="match status" value="1"/>
</dbReference>
<dbReference type="PANTHER" id="PTHR39338">
    <property type="entry name" value="BLL5662 PROTEIN-RELATED"/>
    <property type="match status" value="1"/>
</dbReference>
<dbReference type="Pfam" id="PF05762">
    <property type="entry name" value="VWA_CoxE"/>
    <property type="match status" value="1"/>
</dbReference>
<dbReference type="PANTHER" id="PTHR39338:SF6">
    <property type="entry name" value="BLL5662 PROTEIN"/>
    <property type="match status" value="1"/>
</dbReference>
<dbReference type="Gene3D" id="3.40.50.410">
    <property type="entry name" value="von Willebrand factor, type A domain"/>
    <property type="match status" value="1"/>
</dbReference>
<dbReference type="Proteomes" id="UP000248795">
    <property type="component" value="Unassembled WGS sequence"/>
</dbReference>
<organism evidence="2 3">
    <name type="scientific">Aestuariivirga litoralis</name>
    <dbReference type="NCBI Taxonomy" id="2650924"/>
    <lineage>
        <taxon>Bacteria</taxon>
        <taxon>Pseudomonadati</taxon>
        <taxon>Pseudomonadota</taxon>
        <taxon>Alphaproteobacteria</taxon>
        <taxon>Hyphomicrobiales</taxon>
        <taxon>Aestuariivirgaceae</taxon>
        <taxon>Aestuariivirga</taxon>
    </lineage>
</organism>
<sequence length="442" mass="50395">MQNPFSSPANQNQRPISGRLAENIMHFARVLREAGIPVGPGAVIDALDAAMSGSLRTRDDFYWTLHAVFVKRRDQNEVFEQAFHVFWKKPKMLEQLMQLFFHSIARNTPEEAKKAGFRRLAEAMFDKHETQSQQRQKKDELEVDATYTASADEQLRRKDFEQMTVAEQAQAKQAIARLRLHRTEIMTRRWQRAAGGRAIDMRRTLKSSMRAGGHFIDLARREKQWHEPPLVVLCDISGSCSNYSRMFLHFLHALSNDRDRVHVFLFGTRLTNVTRELQRRDIDEAMAKVSGAVKDWSGGTRIGTTLKEFNYHWARRVLTQGAHVLIMTDGLDREEVGTLEHEMQRLRRQSKRITWLNPLLRFDGFQALAGGVRAMMPYVDEFRPVHSLDSLKDLAGALAGAPGPEHDPRKWMRAVAPQMPVTPAKAGARLAPPEAGSRLSPG</sequence>
<evidence type="ECO:0000313" key="2">
    <source>
        <dbReference type="EMBL" id="PZF76854.1"/>
    </source>
</evidence>
<dbReference type="CDD" id="cd00198">
    <property type="entry name" value="vWFA"/>
    <property type="match status" value="1"/>
</dbReference>
<name>A0A2W2B983_9HYPH</name>
<dbReference type="RefSeq" id="WP_111198370.1">
    <property type="nucleotide sequence ID" value="NZ_QKVK01000004.1"/>
</dbReference>
<dbReference type="AlphaFoldDB" id="A0A2W2B983"/>
<dbReference type="EMBL" id="QKVK01000004">
    <property type="protein sequence ID" value="PZF76854.1"/>
    <property type="molecule type" value="Genomic_DNA"/>
</dbReference>
<dbReference type="InterPro" id="IPR011195">
    <property type="entry name" value="UCP010256"/>
</dbReference>